<dbReference type="GO" id="GO:0055085">
    <property type="term" value="P:transmembrane transport"/>
    <property type="evidence" value="ECO:0007669"/>
    <property type="project" value="InterPro"/>
</dbReference>
<evidence type="ECO:0000256" key="4">
    <source>
        <dbReference type="ARBA" id="ARBA00022692"/>
    </source>
</evidence>
<feature type="transmembrane region" description="Helical" evidence="7">
    <location>
        <begin position="229"/>
        <end position="250"/>
    </location>
</feature>
<dbReference type="Gene3D" id="1.10.3720.10">
    <property type="entry name" value="MetI-like"/>
    <property type="match status" value="1"/>
</dbReference>
<dbReference type="PANTHER" id="PTHR30151">
    <property type="entry name" value="ALKANE SULFONATE ABC TRANSPORTER-RELATED, MEMBRANE SUBUNIT"/>
    <property type="match status" value="1"/>
</dbReference>
<dbReference type="GO" id="GO:0005886">
    <property type="term" value="C:plasma membrane"/>
    <property type="evidence" value="ECO:0007669"/>
    <property type="project" value="UniProtKB-SubCell"/>
</dbReference>
<evidence type="ECO:0000256" key="3">
    <source>
        <dbReference type="ARBA" id="ARBA00022475"/>
    </source>
</evidence>
<dbReference type="KEGG" id="ccro:CMC5_033530"/>
<sequence>MSPPHRSQHPLLRITLPPLIALGVFVAAWELGTAVLAVPAFLLPPPSAIARVAVADASTLALATATTTRAALTGFLLSACFGVLAAVVLSSSRLLERALYPYTVFLQTVPIVAIAPLLVLWFGPGDRAVSVSAFIVSVFPVIANTLTGIRSVEPALRDLFRLYGAGRLATLTKLELPAALPSIVTGLRVAAGLAVIGAIVGEFVAGFSEGGAGLGILVLSAYRQLRTDLLFAAVLCAAALGLALFGVVSFTGGRLLRRWHPSARP</sequence>
<name>A0A0K1EEC9_CHOCO</name>
<comment type="subcellular location">
    <subcellularLocation>
        <location evidence="1 7">Cell membrane</location>
        <topology evidence="1 7">Multi-pass membrane protein</topology>
    </subcellularLocation>
</comment>
<dbReference type="Pfam" id="PF00528">
    <property type="entry name" value="BPD_transp_1"/>
    <property type="match status" value="1"/>
</dbReference>
<evidence type="ECO:0000256" key="5">
    <source>
        <dbReference type="ARBA" id="ARBA00022989"/>
    </source>
</evidence>
<feature type="transmembrane region" description="Helical" evidence="7">
    <location>
        <begin position="128"/>
        <end position="149"/>
    </location>
</feature>
<keyword evidence="6 7" id="KW-0472">Membrane</keyword>
<reference evidence="9 10" key="1">
    <citation type="submission" date="2015-07" db="EMBL/GenBank/DDBJ databases">
        <title>Genome analysis of myxobacterium Chondromyces crocatus Cm c5 reveals a high potential for natural compound synthesis and the genetic basis for the loss of fruiting body formation.</title>
        <authorList>
            <person name="Zaburannyi N."/>
            <person name="Bunk B."/>
            <person name="Maier J."/>
            <person name="Overmann J."/>
            <person name="Mueller R."/>
        </authorList>
    </citation>
    <scope>NUCLEOTIDE SEQUENCE [LARGE SCALE GENOMIC DNA]</scope>
    <source>
        <strain evidence="9 10">Cm c5</strain>
    </source>
</reference>
<dbReference type="PATRIC" id="fig|52.7.peg.3691"/>
<dbReference type="InterPro" id="IPR000515">
    <property type="entry name" value="MetI-like"/>
</dbReference>
<evidence type="ECO:0000313" key="10">
    <source>
        <dbReference type="Proteomes" id="UP000067626"/>
    </source>
</evidence>
<protein>
    <submittedName>
        <fullName evidence="9">Nitrate ABC transporter permease</fullName>
    </submittedName>
</protein>
<keyword evidence="10" id="KW-1185">Reference proteome</keyword>
<feature type="transmembrane region" description="Helical" evidence="7">
    <location>
        <begin position="203"/>
        <end position="222"/>
    </location>
</feature>
<keyword evidence="2 7" id="KW-0813">Transport</keyword>
<feature type="domain" description="ABC transmembrane type-1" evidence="8">
    <location>
        <begin position="64"/>
        <end position="248"/>
    </location>
</feature>
<evidence type="ECO:0000256" key="6">
    <source>
        <dbReference type="ARBA" id="ARBA00023136"/>
    </source>
</evidence>
<proteinExistence type="inferred from homology"/>
<evidence type="ECO:0000256" key="2">
    <source>
        <dbReference type="ARBA" id="ARBA00022448"/>
    </source>
</evidence>
<feature type="transmembrane region" description="Helical" evidence="7">
    <location>
        <begin position="20"/>
        <end position="42"/>
    </location>
</feature>
<dbReference type="Proteomes" id="UP000067626">
    <property type="component" value="Chromosome"/>
</dbReference>
<comment type="similarity">
    <text evidence="7">Belongs to the binding-protein-dependent transport system permease family.</text>
</comment>
<organism evidence="9 10">
    <name type="scientific">Chondromyces crocatus</name>
    <dbReference type="NCBI Taxonomy" id="52"/>
    <lineage>
        <taxon>Bacteria</taxon>
        <taxon>Pseudomonadati</taxon>
        <taxon>Myxococcota</taxon>
        <taxon>Polyangia</taxon>
        <taxon>Polyangiales</taxon>
        <taxon>Polyangiaceae</taxon>
        <taxon>Chondromyces</taxon>
    </lineage>
</organism>
<evidence type="ECO:0000259" key="8">
    <source>
        <dbReference type="PROSITE" id="PS50928"/>
    </source>
</evidence>
<dbReference type="PANTHER" id="PTHR30151:SF41">
    <property type="entry name" value="ABC TRANSPORTER PERMEASE PROTEIN"/>
    <property type="match status" value="1"/>
</dbReference>
<gene>
    <name evidence="9" type="primary">nrtB</name>
    <name evidence="9" type="ORF">CMC5_033530</name>
</gene>
<dbReference type="EMBL" id="CP012159">
    <property type="protein sequence ID" value="AKT39204.1"/>
    <property type="molecule type" value="Genomic_DNA"/>
</dbReference>
<evidence type="ECO:0000313" key="9">
    <source>
        <dbReference type="EMBL" id="AKT39204.1"/>
    </source>
</evidence>
<keyword evidence="4 7" id="KW-0812">Transmembrane</keyword>
<dbReference type="InterPro" id="IPR035906">
    <property type="entry name" value="MetI-like_sf"/>
</dbReference>
<dbReference type="RefSeq" id="WP_245678468.1">
    <property type="nucleotide sequence ID" value="NZ_CP012159.1"/>
</dbReference>
<evidence type="ECO:0000256" key="1">
    <source>
        <dbReference type="ARBA" id="ARBA00004651"/>
    </source>
</evidence>
<evidence type="ECO:0000256" key="7">
    <source>
        <dbReference type="RuleBase" id="RU363032"/>
    </source>
</evidence>
<keyword evidence="5 7" id="KW-1133">Transmembrane helix</keyword>
<accession>A0A0K1EEC9</accession>
<dbReference type="CDD" id="cd06261">
    <property type="entry name" value="TM_PBP2"/>
    <property type="match status" value="1"/>
</dbReference>
<dbReference type="STRING" id="52.CMC5_033530"/>
<feature type="transmembrane region" description="Helical" evidence="7">
    <location>
        <begin position="102"/>
        <end position="122"/>
    </location>
</feature>
<dbReference type="PROSITE" id="PS50928">
    <property type="entry name" value="ABC_TM1"/>
    <property type="match status" value="1"/>
</dbReference>
<dbReference type="AlphaFoldDB" id="A0A0K1EEC9"/>
<feature type="transmembrane region" description="Helical" evidence="7">
    <location>
        <begin position="70"/>
        <end position="90"/>
    </location>
</feature>
<dbReference type="SUPFAM" id="SSF161098">
    <property type="entry name" value="MetI-like"/>
    <property type="match status" value="1"/>
</dbReference>
<keyword evidence="3" id="KW-1003">Cell membrane</keyword>